<accession>A0A1V8TF16</accession>
<dbReference type="InterPro" id="IPR036047">
    <property type="entry name" value="F-box-like_dom_sf"/>
</dbReference>
<dbReference type="PROSITE" id="PS50181">
    <property type="entry name" value="FBOX"/>
    <property type="match status" value="1"/>
</dbReference>
<dbReference type="Gene3D" id="1.20.1280.50">
    <property type="match status" value="1"/>
</dbReference>
<dbReference type="SUPFAM" id="SSF81383">
    <property type="entry name" value="F-box domain"/>
    <property type="match status" value="1"/>
</dbReference>
<dbReference type="SMART" id="SM00256">
    <property type="entry name" value="FBOX"/>
    <property type="match status" value="1"/>
</dbReference>
<evidence type="ECO:0000313" key="3">
    <source>
        <dbReference type="Proteomes" id="UP000192596"/>
    </source>
</evidence>
<feature type="domain" description="F-box" evidence="1">
    <location>
        <begin position="8"/>
        <end position="55"/>
    </location>
</feature>
<dbReference type="AlphaFoldDB" id="A0A1V8TF16"/>
<protein>
    <recommendedName>
        <fullName evidence="1">F-box domain-containing protein</fullName>
    </recommendedName>
</protein>
<proteinExistence type="predicted"/>
<evidence type="ECO:0000313" key="2">
    <source>
        <dbReference type="EMBL" id="OQO09965.1"/>
    </source>
</evidence>
<dbReference type="Pfam" id="PF12937">
    <property type="entry name" value="F-box-like"/>
    <property type="match status" value="1"/>
</dbReference>
<dbReference type="Proteomes" id="UP000192596">
    <property type="component" value="Unassembled WGS sequence"/>
</dbReference>
<evidence type="ECO:0000259" key="1">
    <source>
        <dbReference type="PROSITE" id="PS50181"/>
    </source>
</evidence>
<dbReference type="InParanoid" id="A0A1V8TF16"/>
<dbReference type="InterPro" id="IPR001810">
    <property type="entry name" value="F-box_dom"/>
</dbReference>
<gene>
    <name evidence="2" type="ORF">B0A48_04320</name>
</gene>
<reference evidence="3" key="1">
    <citation type="submission" date="2017-03" db="EMBL/GenBank/DDBJ databases">
        <title>Genomes of endolithic fungi from Antarctica.</title>
        <authorList>
            <person name="Coleine C."/>
            <person name="Masonjones S."/>
            <person name="Stajich J.E."/>
        </authorList>
    </citation>
    <scope>NUCLEOTIDE SEQUENCE [LARGE SCALE GENOMIC DNA]</scope>
    <source>
        <strain evidence="3">CCFEE 5527</strain>
    </source>
</reference>
<name>A0A1V8TF16_9PEZI</name>
<dbReference type="EMBL" id="NAJO01000009">
    <property type="protein sequence ID" value="OQO09965.1"/>
    <property type="molecule type" value="Genomic_DNA"/>
</dbReference>
<keyword evidence="3" id="KW-1185">Reference proteome</keyword>
<organism evidence="2 3">
    <name type="scientific">Cryoendolithus antarcticus</name>
    <dbReference type="NCBI Taxonomy" id="1507870"/>
    <lineage>
        <taxon>Eukaryota</taxon>
        <taxon>Fungi</taxon>
        <taxon>Dikarya</taxon>
        <taxon>Ascomycota</taxon>
        <taxon>Pezizomycotina</taxon>
        <taxon>Dothideomycetes</taxon>
        <taxon>Dothideomycetidae</taxon>
        <taxon>Cladosporiales</taxon>
        <taxon>Cladosporiaceae</taxon>
        <taxon>Cryoendolithus</taxon>
    </lineage>
</organism>
<comment type="caution">
    <text evidence="2">The sequence shown here is derived from an EMBL/GenBank/DDBJ whole genome shotgun (WGS) entry which is preliminary data.</text>
</comment>
<sequence>MAASHLGYDRLTTLPVELVLAILTVLPMRQIVQLRQLSRHFRELVDGNKSTLTRQSLAYNRSRLRSRHQRLTDFRGLELVDVVHQYISYYGIIYESNDLEVVRVPYPPIFKSFRATLIESTPGFARARRVAHEKLWWFISTLQRACAERDGETRVSECHPMLEMEDFFPRAAPMDRRAPFFGNRDNLIAKLENKDLFCGPHYTRVHGKPQYFLTFRMGMSDCLEAYYPRPWDYGGTEVTSRILLLPDLKQRFSYCIKTQAMASIFWDAAAEVGDFAASRFRQAAVLEEMFIW</sequence>